<dbReference type="EMBL" id="JABTTQ020002785">
    <property type="protein sequence ID" value="KAK6122084.1"/>
    <property type="molecule type" value="Genomic_DNA"/>
</dbReference>
<reference evidence="1 2" key="1">
    <citation type="journal article" date="2021" name="Comput. Struct. Biotechnol. J.">
        <title>De novo genome assembly of the potent medicinal plant Rehmannia glutinosa using nanopore technology.</title>
        <authorList>
            <person name="Ma L."/>
            <person name="Dong C."/>
            <person name="Song C."/>
            <person name="Wang X."/>
            <person name="Zheng X."/>
            <person name="Niu Y."/>
            <person name="Chen S."/>
            <person name="Feng W."/>
        </authorList>
    </citation>
    <scope>NUCLEOTIDE SEQUENCE [LARGE SCALE GENOMIC DNA]</scope>
    <source>
        <strain evidence="1">DH-2019</strain>
    </source>
</reference>
<proteinExistence type="predicted"/>
<comment type="caution">
    <text evidence="1">The sequence shown here is derived from an EMBL/GenBank/DDBJ whole genome shotgun (WGS) entry which is preliminary data.</text>
</comment>
<accession>A0ABR0UIG6</accession>
<evidence type="ECO:0000313" key="2">
    <source>
        <dbReference type="Proteomes" id="UP001318860"/>
    </source>
</evidence>
<protein>
    <recommendedName>
        <fullName evidence="3">RNase H type-1 domain-containing protein</fullName>
    </recommendedName>
</protein>
<keyword evidence="2" id="KW-1185">Reference proteome</keyword>
<evidence type="ECO:0008006" key="3">
    <source>
        <dbReference type="Google" id="ProtNLM"/>
    </source>
</evidence>
<sequence>MGTFASWINGEDECFTWQSILAGKEIIQKGIQWIIGNGPTIWVWHDPWIAENYGFKVQQQQGDFPNNMCVNDLLDMDSHKWDERLVREIFNNEEVEKIFRILIRRCWVPDRLAWHYTTHGSYSSKTGYHVALSMTDELWHTPSHSGAADRAHDAIHQHGKWRKPVTGAIKINIDASVVQIEGTGLGVVFRDHNGEIQRVVGKRYHHIYSVEIAKKANVVAHLVVRFALSSECHDSYWGDPPTHVRDIAFLEALASD</sequence>
<evidence type="ECO:0000313" key="1">
    <source>
        <dbReference type="EMBL" id="KAK6122084.1"/>
    </source>
</evidence>
<organism evidence="1 2">
    <name type="scientific">Rehmannia glutinosa</name>
    <name type="common">Chinese foxglove</name>
    <dbReference type="NCBI Taxonomy" id="99300"/>
    <lineage>
        <taxon>Eukaryota</taxon>
        <taxon>Viridiplantae</taxon>
        <taxon>Streptophyta</taxon>
        <taxon>Embryophyta</taxon>
        <taxon>Tracheophyta</taxon>
        <taxon>Spermatophyta</taxon>
        <taxon>Magnoliopsida</taxon>
        <taxon>eudicotyledons</taxon>
        <taxon>Gunneridae</taxon>
        <taxon>Pentapetalae</taxon>
        <taxon>asterids</taxon>
        <taxon>lamiids</taxon>
        <taxon>Lamiales</taxon>
        <taxon>Orobanchaceae</taxon>
        <taxon>Rehmannieae</taxon>
        <taxon>Rehmannia</taxon>
    </lineage>
</organism>
<gene>
    <name evidence="1" type="ORF">DH2020_044172</name>
</gene>
<dbReference type="Proteomes" id="UP001318860">
    <property type="component" value="Unassembled WGS sequence"/>
</dbReference>
<name>A0ABR0UIG6_REHGL</name>